<protein>
    <recommendedName>
        <fullName evidence="6">Protein containing DUF1549</fullName>
    </recommendedName>
</protein>
<feature type="compositionally biased region" description="Basic and acidic residues" evidence="1">
    <location>
        <begin position="435"/>
        <end position="447"/>
    </location>
</feature>
<dbReference type="InterPro" id="IPR011444">
    <property type="entry name" value="DUF1549"/>
</dbReference>
<dbReference type="Proteomes" id="UP000225740">
    <property type="component" value="Unassembled WGS sequence"/>
</dbReference>
<evidence type="ECO:0000313" key="5">
    <source>
        <dbReference type="Proteomes" id="UP000225740"/>
    </source>
</evidence>
<sequence length="724" mass="80902">MPPIEPTIDPSDESPDSFAESSLVTAELVSPPVVDAELVPGWKRALASVGRWGLLLVLALMTFGFLCSGLSPDPSAIFDESRVGPNEVAKRDDSIGNGAGPDGIVLDNVAGASIEPVSLRSSQQESSSQPNSRKGDAGLALVAKKLEEQWRAELDSRDLDSAPMADWMTVCRRLSLALVGTGLSLEEMRSLQRLPEADRVETHRERLLNSDRFHHYWAERTARYLVGADEGPFIFYRGRRFRTWLAEQYAKNTRYDELVRMLITAEGVWTDRPEVNFHTVTFDSGENAPDPIRLAARTTRAFLGVRIDCLQCHDDFLGNVSLGDASWIMACGTDDETVNSAADTADGSWLLREGSQEDFHSLAAFFTAATSEGVQGLKDKRADYEYQYLYEDETVPVEPNVPFLRDLLPPRPEKQREQTDEKDDAAEQGDASEASAEHVVEQPKDAPESSELPKYLSDRERLAYWLTHRENKPAARAAVTRVWTLLFGQPPAIETDHGFQVGEVDNLPLDSPPSPMIETLTEAFIESDFNVRKLIRCITDSPAFRVSSRADFDVTEQHELAMAVFPVTHLRSEQVAGAAIQSGRIKTINRDSSFLVQLQQFGSLTDFLKRYGDLGEDEFTQQPVTITQRLVMLNGKLISETAGPNPILNASSHIEMFARDDEDVVRTSYLTVLNREPSERELAHFAERLTRESREKNDPPTSRKQEITDLTWALLNSSEFAWNH</sequence>
<feature type="region of interest" description="Disordered" evidence="1">
    <location>
        <begin position="400"/>
        <end position="453"/>
    </location>
</feature>
<dbReference type="Pfam" id="PF07583">
    <property type="entry name" value="PSCyt2"/>
    <property type="match status" value="1"/>
</dbReference>
<evidence type="ECO:0000313" key="4">
    <source>
        <dbReference type="EMBL" id="PHQ35895.1"/>
    </source>
</evidence>
<comment type="caution">
    <text evidence="4">The sequence shown here is derived from an EMBL/GenBank/DDBJ whole genome shotgun (WGS) entry which is preliminary data.</text>
</comment>
<feature type="domain" description="DUF1553" evidence="3">
    <location>
        <begin position="459"/>
        <end position="581"/>
    </location>
</feature>
<dbReference type="Pfam" id="PF07587">
    <property type="entry name" value="PSD1"/>
    <property type="match status" value="1"/>
</dbReference>
<evidence type="ECO:0008006" key="6">
    <source>
        <dbReference type="Google" id="ProtNLM"/>
    </source>
</evidence>
<proteinExistence type="predicted"/>
<dbReference type="EMBL" id="NIZW01000004">
    <property type="protein sequence ID" value="PHQ35895.1"/>
    <property type="molecule type" value="Genomic_DNA"/>
</dbReference>
<organism evidence="4 5">
    <name type="scientific">Rhodopirellula bahusiensis</name>
    <dbReference type="NCBI Taxonomy" id="2014065"/>
    <lineage>
        <taxon>Bacteria</taxon>
        <taxon>Pseudomonadati</taxon>
        <taxon>Planctomycetota</taxon>
        <taxon>Planctomycetia</taxon>
        <taxon>Pirellulales</taxon>
        <taxon>Pirellulaceae</taxon>
        <taxon>Rhodopirellula</taxon>
    </lineage>
</organism>
<dbReference type="AlphaFoldDB" id="A0A2G1WA30"/>
<evidence type="ECO:0000256" key="1">
    <source>
        <dbReference type="SAM" id="MobiDB-lite"/>
    </source>
</evidence>
<name>A0A2G1WA30_9BACT</name>
<dbReference type="OrthoDB" id="289126at2"/>
<dbReference type="RefSeq" id="WP_099259984.1">
    <property type="nucleotide sequence ID" value="NZ_NIZW01000004.1"/>
</dbReference>
<dbReference type="GeneID" id="90607901"/>
<keyword evidence="5" id="KW-1185">Reference proteome</keyword>
<feature type="domain" description="DUF1549" evidence="2">
    <location>
        <begin position="151"/>
        <end position="324"/>
    </location>
</feature>
<feature type="region of interest" description="Disordered" evidence="1">
    <location>
        <begin position="1"/>
        <end position="21"/>
    </location>
</feature>
<evidence type="ECO:0000259" key="2">
    <source>
        <dbReference type="Pfam" id="PF07583"/>
    </source>
</evidence>
<dbReference type="InterPro" id="IPR022655">
    <property type="entry name" value="DUF1553"/>
</dbReference>
<reference evidence="4 5" key="1">
    <citation type="submission" date="2017-06" db="EMBL/GenBank/DDBJ databases">
        <title>Description of Rhodopirellula bahusiensis sp. nov.</title>
        <authorList>
            <person name="Kizina J."/>
            <person name="Harder J."/>
        </authorList>
    </citation>
    <scope>NUCLEOTIDE SEQUENCE [LARGE SCALE GENOMIC DNA]</scope>
    <source>
        <strain evidence="4 5">SWK21</strain>
    </source>
</reference>
<gene>
    <name evidence="4" type="ORF">CEE69_06705</name>
</gene>
<dbReference type="PANTHER" id="PTHR35889:SF3">
    <property type="entry name" value="F-BOX DOMAIN-CONTAINING PROTEIN"/>
    <property type="match status" value="1"/>
</dbReference>
<accession>A0A2G1WA30</accession>
<evidence type="ECO:0000259" key="3">
    <source>
        <dbReference type="Pfam" id="PF07587"/>
    </source>
</evidence>
<dbReference type="PANTHER" id="PTHR35889">
    <property type="entry name" value="CYCLOINULO-OLIGOSACCHARIDE FRUCTANOTRANSFERASE-RELATED"/>
    <property type="match status" value="1"/>
</dbReference>